<accession>A0A4V3X993</accession>
<name>A0A4V3X993_9AGAM</name>
<dbReference type="EMBL" id="SGPK01001340">
    <property type="protein sequence ID" value="THG93272.1"/>
    <property type="molecule type" value="Genomic_DNA"/>
</dbReference>
<dbReference type="Proteomes" id="UP000308199">
    <property type="component" value="Unassembled WGS sequence"/>
</dbReference>
<proteinExistence type="predicted"/>
<comment type="caution">
    <text evidence="1">The sequence shown here is derived from an EMBL/GenBank/DDBJ whole genome shotgun (WGS) entry which is preliminary data.</text>
</comment>
<organism evidence="1 2">
    <name type="scientific">Phellinidium pouzarii</name>
    <dbReference type="NCBI Taxonomy" id="167371"/>
    <lineage>
        <taxon>Eukaryota</taxon>
        <taxon>Fungi</taxon>
        <taxon>Dikarya</taxon>
        <taxon>Basidiomycota</taxon>
        <taxon>Agaricomycotina</taxon>
        <taxon>Agaricomycetes</taxon>
        <taxon>Hymenochaetales</taxon>
        <taxon>Hymenochaetaceae</taxon>
        <taxon>Phellinidium</taxon>
    </lineage>
</organism>
<evidence type="ECO:0000313" key="2">
    <source>
        <dbReference type="Proteomes" id="UP000308199"/>
    </source>
</evidence>
<reference evidence="1 2" key="1">
    <citation type="submission" date="2019-02" db="EMBL/GenBank/DDBJ databases">
        <title>Genome sequencing of the rare red list fungi Phellinidium pouzarii.</title>
        <authorList>
            <person name="Buettner E."/>
            <person name="Kellner H."/>
        </authorList>
    </citation>
    <scope>NUCLEOTIDE SEQUENCE [LARGE SCALE GENOMIC DNA]</scope>
    <source>
        <strain evidence="1 2">DSM 108285</strain>
    </source>
</reference>
<evidence type="ECO:0000313" key="1">
    <source>
        <dbReference type="EMBL" id="THG93272.1"/>
    </source>
</evidence>
<sequence>MAQDKYNETTFDEILVFLRDHIPESAKAAELALTSFQACHRVLRLELEVREGRRAGWVSPRDAGRITAQRFLLLVELERLLGKLVRRAATGDHAVCAAVAADLVALTDRAALTDLGVGGGGGKVSRPGGGGFFFLFGDLEKGTDLEDPSYAEERQAAVDAAVASARVTAVGVRLACPLEMGQAGFDLRVGDAGAPTAQADWKRRGPQSDFINW</sequence>
<protein>
    <submittedName>
        <fullName evidence="1">Uncharacterized protein</fullName>
    </submittedName>
</protein>
<keyword evidence="2" id="KW-1185">Reference proteome</keyword>
<dbReference type="OrthoDB" id="3261115at2759"/>
<dbReference type="AlphaFoldDB" id="A0A4V3X993"/>
<gene>
    <name evidence="1" type="ORF">EW145_g8416</name>
</gene>